<organism evidence="2 3">
    <name type="scientific">Pelobacter propionicus (strain DSM 2379 / NBRC 103807 / OttBd1)</name>
    <dbReference type="NCBI Taxonomy" id="338966"/>
    <lineage>
        <taxon>Bacteria</taxon>
        <taxon>Pseudomonadati</taxon>
        <taxon>Thermodesulfobacteriota</taxon>
        <taxon>Desulfuromonadia</taxon>
        <taxon>Desulfuromonadales</taxon>
        <taxon>Desulfuromonadaceae</taxon>
        <taxon>Pelobacter</taxon>
    </lineage>
</organism>
<dbReference type="STRING" id="338966.Ppro_1356"/>
<dbReference type="InterPro" id="IPR036515">
    <property type="entry name" value="Transposase_17_sf"/>
</dbReference>
<dbReference type="EMBL" id="CP000482">
    <property type="protein sequence ID" value="ABK98975.1"/>
    <property type="molecule type" value="Genomic_DNA"/>
</dbReference>
<dbReference type="KEGG" id="ppd:Ppro_1356"/>
<dbReference type="Proteomes" id="UP000006732">
    <property type="component" value="Chromosome"/>
</dbReference>
<dbReference type="PANTHER" id="PTHR34322">
    <property type="entry name" value="TRANSPOSASE, Y1_TNP DOMAIN-CONTAINING"/>
    <property type="match status" value="1"/>
</dbReference>
<gene>
    <name evidence="2" type="ordered locus">Ppro_1356</name>
</gene>
<sequence>MGRKTRIHEPGAVYHVIMRGNARQNIFTDDRDRRRLYEIIAASQDRYRHRILAFCLMSNHIHLAIQVADIPLSRIMQCISQRYTQWHNRRHRQTGHLFQGRYKAILVDADAFLLELAAYIHLNPVRAGMTASAEAYPWSSHGAYLGKETVAWIDPEPVLSLFSSSADTARDLFSRFVTERADEGRRPEFHGEKSIDSRLLGDTFFTETILIRQDAPLERKPDMDTIIEAVKRLCGVNEKRLYAQGQEHTASEARSLAAWATLELGSGTLAELALRLRREPSTLSCAAKRMENRRRNDPEIADKISRLCRKLRQVQTFNA</sequence>
<dbReference type="RefSeq" id="WP_011735268.1">
    <property type="nucleotide sequence ID" value="NC_008609.1"/>
</dbReference>
<evidence type="ECO:0000313" key="2">
    <source>
        <dbReference type="EMBL" id="ABK98975.1"/>
    </source>
</evidence>
<evidence type="ECO:0000313" key="3">
    <source>
        <dbReference type="Proteomes" id="UP000006732"/>
    </source>
</evidence>
<keyword evidence="3" id="KW-1185">Reference proteome</keyword>
<dbReference type="GO" id="GO:0006313">
    <property type="term" value="P:DNA transposition"/>
    <property type="evidence" value="ECO:0007669"/>
    <property type="project" value="InterPro"/>
</dbReference>
<dbReference type="Gene3D" id="3.30.70.1290">
    <property type="entry name" value="Transposase IS200-like"/>
    <property type="match status" value="1"/>
</dbReference>
<feature type="domain" description="Transposase IS200-like" evidence="1">
    <location>
        <begin position="9"/>
        <end position="123"/>
    </location>
</feature>
<dbReference type="NCBIfam" id="NF047646">
    <property type="entry name" value="REP_Tyr_transpos"/>
    <property type="match status" value="1"/>
</dbReference>
<dbReference type="eggNOG" id="COG1943">
    <property type="taxonomic scope" value="Bacteria"/>
</dbReference>
<name>A1ANQ5_PELPD</name>
<dbReference type="InterPro" id="IPR002686">
    <property type="entry name" value="Transposase_17"/>
</dbReference>
<dbReference type="AlphaFoldDB" id="A1ANQ5"/>
<evidence type="ECO:0000259" key="1">
    <source>
        <dbReference type="SMART" id="SM01321"/>
    </source>
</evidence>
<dbReference type="SUPFAM" id="SSF48295">
    <property type="entry name" value="TrpR-like"/>
    <property type="match status" value="1"/>
</dbReference>
<dbReference type="GO" id="GO:0043565">
    <property type="term" value="F:sequence-specific DNA binding"/>
    <property type="evidence" value="ECO:0007669"/>
    <property type="project" value="InterPro"/>
</dbReference>
<dbReference type="PANTHER" id="PTHR34322:SF2">
    <property type="entry name" value="TRANSPOSASE IS200-LIKE DOMAIN-CONTAINING PROTEIN"/>
    <property type="match status" value="1"/>
</dbReference>
<accession>A1ANQ5</accession>
<dbReference type="Pfam" id="PF01797">
    <property type="entry name" value="Y1_Tnp"/>
    <property type="match status" value="1"/>
</dbReference>
<dbReference type="eggNOG" id="COG0593">
    <property type="taxonomic scope" value="Bacteria"/>
</dbReference>
<dbReference type="HOGENOM" id="CLU_068226_0_0_7"/>
<dbReference type="InterPro" id="IPR010921">
    <property type="entry name" value="Trp_repressor/repl_initiator"/>
</dbReference>
<dbReference type="SUPFAM" id="SSF143422">
    <property type="entry name" value="Transposase IS200-like"/>
    <property type="match status" value="1"/>
</dbReference>
<protein>
    <recommendedName>
        <fullName evidence="1">Transposase IS200-like domain-containing protein</fullName>
    </recommendedName>
</protein>
<dbReference type="Gene3D" id="1.10.1750.10">
    <property type="match status" value="1"/>
</dbReference>
<dbReference type="GO" id="GO:0004803">
    <property type="term" value="F:transposase activity"/>
    <property type="evidence" value="ECO:0007669"/>
    <property type="project" value="InterPro"/>
</dbReference>
<dbReference type="SMART" id="SM01321">
    <property type="entry name" value="Y1_Tnp"/>
    <property type="match status" value="1"/>
</dbReference>
<proteinExistence type="predicted"/>
<dbReference type="OrthoDB" id="9800147at2"/>
<reference evidence="2 3" key="1">
    <citation type="submission" date="2006-10" db="EMBL/GenBank/DDBJ databases">
        <title>Complete sequence of chromosome of Pelobacter propionicus DSM 2379.</title>
        <authorList>
            <consortium name="US DOE Joint Genome Institute"/>
            <person name="Copeland A."/>
            <person name="Lucas S."/>
            <person name="Lapidus A."/>
            <person name="Barry K."/>
            <person name="Detter J.C."/>
            <person name="Glavina del Rio T."/>
            <person name="Hammon N."/>
            <person name="Israni S."/>
            <person name="Dalin E."/>
            <person name="Tice H."/>
            <person name="Pitluck S."/>
            <person name="Saunders E."/>
            <person name="Brettin T."/>
            <person name="Bruce D."/>
            <person name="Han C."/>
            <person name="Tapia R."/>
            <person name="Schmutz J."/>
            <person name="Larimer F."/>
            <person name="Land M."/>
            <person name="Hauser L."/>
            <person name="Kyrpides N."/>
            <person name="Kim E."/>
            <person name="Lovley D."/>
            <person name="Richardson P."/>
        </authorList>
    </citation>
    <scope>NUCLEOTIDE SEQUENCE [LARGE SCALE GENOMIC DNA]</scope>
    <source>
        <strain evidence="3">DSM 2379 / NBRC 103807 / OttBd1</strain>
    </source>
</reference>